<comment type="caution">
    <text evidence="1">The sequence shown here is derived from an EMBL/GenBank/DDBJ whole genome shotgun (WGS) entry which is preliminary data.</text>
</comment>
<reference evidence="1 2" key="1">
    <citation type="submission" date="2023-06" db="EMBL/GenBank/DDBJ databases">
        <title>Pelomonas sp. APW6 16S ribosomal RNA gene genome sequencing and assembly.</title>
        <authorList>
            <person name="Woo H."/>
        </authorList>
    </citation>
    <scope>NUCLEOTIDE SEQUENCE [LARGE SCALE GENOMIC DNA]</scope>
    <source>
        <strain evidence="1 2">APW6</strain>
    </source>
</reference>
<dbReference type="Proteomes" id="UP001238603">
    <property type="component" value="Unassembled WGS sequence"/>
</dbReference>
<sequence length="181" mass="20196">MNETQLPLATAWKSFPGIKAAVLPRIRATCLHCGFEPTAVADGEPFYDEHQTARRATVLRGVAARQGEGNACSSRLIVEQAAQRFFELVKHATDGLRGRFTEREWEVLLSCEPSPAWHWHRLTTVSTMVADDLGIEALDELHPDSELRALLVKLEGLSPLENATLVDACERVWRGLENPLR</sequence>
<protein>
    <submittedName>
        <fullName evidence="1">Uncharacterized protein</fullName>
    </submittedName>
</protein>
<evidence type="ECO:0000313" key="2">
    <source>
        <dbReference type="Proteomes" id="UP001238603"/>
    </source>
</evidence>
<name>A0ABT7LIK8_9BURK</name>
<gene>
    <name evidence="1" type="ORF">QRD43_12390</name>
</gene>
<evidence type="ECO:0000313" key="1">
    <source>
        <dbReference type="EMBL" id="MDL5032705.1"/>
    </source>
</evidence>
<organism evidence="1 2">
    <name type="scientific">Roseateles subflavus</name>
    <dbReference type="NCBI Taxonomy" id="3053353"/>
    <lineage>
        <taxon>Bacteria</taxon>
        <taxon>Pseudomonadati</taxon>
        <taxon>Pseudomonadota</taxon>
        <taxon>Betaproteobacteria</taxon>
        <taxon>Burkholderiales</taxon>
        <taxon>Sphaerotilaceae</taxon>
        <taxon>Roseateles</taxon>
    </lineage>
</organism>
<dbReference type="RefSeq" id="WP_285982789.1">
    <property type="nucleotide sequence ID" value="NZ_JASVDS010000003.1"/>
</dbReference>
<proteinExistence type="predicted"/>
<keyword evidence="2" id="KW-1185">Reference proteome</keyword>
<dbReference type="EMBL" id="JASVDS010000003">
    <property type="protein sequence ID" value="MDL5032705.1"/>
    <property type="molecule type" value="Genomic_DNA"/>
</dbReference>
<accession>A0ABT7LIK8</accession>